<dbReference type="SUPFAM" id="SSF48452">
    <property type="entry name" value="TPR-like"/>
    <property type="match status" value="1"/>
</dbReference>
<keyword evidence="1" id="KW-0805">Transcription regulation</keyword>
<gene>
    <name evidence="4" type="ORF">CN497_09005</name>
</gene>
<dbReference type="PROSITE" id="PS50005">
    <property type="entry name" value="TPR"/>
    <property type="match status" value="1"/>
</dbReference>
<evidence type="ECO:0000256" key="2">
    <source>
        <dbReference type="ARBA" id="ARBA00023163"/>
    </source>
</evidence>
<dbReference type="InterPro" id="IPR016032">
    <property type="entry name" value="Sig_transdc_resp-reg_C-effctor"/>
</dbReference>
<dbReference type="RefSeq" id="WP_098277995.1">
    <property type="nucleotide sequence ID" value="NZ_NTYW01000006.1"/>
</dbReference>
<dbReference type="EMBL" id="NTYW01000006">
    <property type="protein sequence ID" value="PES40842.1"/>
    <property type="molecule type" value="Genomic_DNA"/>
</dbReference>
<evidence type="ECO:0000313" key="4">
    <source>
        <dbReference type="EMBL" id="PES40842.1"/>
    </source>
</evidence>
<dbReference type="AlphaFoldDB" id="A0AAE5UCW1"/>
<evidence type="ECO:0000256" key="1">
    <source>
        <dbReference type="ARBA" id="ARBA00023015"/>
    </source>
</evidence>
<dbReference type="Gene3D" id="1.25.40.10">
    <property type="entry name" value="Tetratricopeptide repeat domain"/>
    <property type="match status" value="1"/>
</dbReference>
<accession>A0AAE5UCW1</accession>
<organism evidence="4 5">
    <name type="scientific">Priestia megaterium</name>
    <name type="common">Bacillus megaterium</name>
    <dbReference type="NCBI Taxonomy" id="1404"/>
    <lineage>
        <taxon>Bacteria</taxon>
        <taxon>Bacillati</taxon>
        <taxon>Bacillota</taxon>
        <taxon>Bacilli</taxon>
        <taxon>Bacillales</taxon>
        <taxon>Bacillaceae</taxon>
        <taxon>Priestia</taxon>
    </lineage>
</organism>
<name>A0AAE5UCW1_PRIMG</name>
<dbReference type="Gene3D" id="1.10.10.10">
    <property type="entry name" value="Winged helix-like DNA-binding domain superfamily/Winged helix DNA-binding domain"/>
    <property type="match status" value="1"/>
</dbReference>
<keyword evidence="3" id="KW-0802">TPR repeat</keyword>
<keyword evidence="2" id="KW-0804">Transcription</keyword>
<dbReference type="InterPro" id="IPR036388">
    <property type="entry name" value="WH-like_DNA-bd_sf"/>
</dbReference>
<dbReference type="SUPFAM" id="SSF46894">
    <property type="entry name" value="C-terminal effector domain of the bipartite response regulators"/>
    <property type="match status" value="1"/>
</dbReference>
<proteinExistence type="predicted"/>
<dbReference type="InterPro" id="IPR019734">
    <property type="entry name" value="TPR_rpt"/>
</dbReference>
<dbReference type="GO" id="GO:0006355">
    <property type="term" value="P:regulation of DNA-templated transcription"/>
    <property type="evidence" value="ECO:0007669"/>
    <property type="project" value="InterPro"/>
</dbReference>
<dbReference type="Proteomes" id="UP000220341">
    <property type="component" value="Unassembled WGS sequence"/>
</dbReference>
<sequence length="328" mass="38354">MQTQNYQRYKLSELEDLHEQWIIQDESEEDPDFRQEWVVEGIEIHKELVRKEVNDEKKAMYFHTLAELYLEFGRSEKMIQGNDKTAFRYLQRAASYMPNKGDTFYHLAFLAEKITPGNEKWESAAFYAKEALERELDEDKEIKIWCLLGKAYLELGFTQKAEECFGKSKKLDQDDEFTRFRVKYSKKASDKASFLRLDESGARISKRADRDNWIEKSRLGQCFVLEVGRRGTTLYGNGASMSLTIPQAELLKLFFEVKSGLTKYDILNNTISPAKEKNANSIKTDIRRLRSAIKKGIEVEEHTLIQTVGDRGNQKYILNPYIEKYLIE</sequence>
<evidence type="ECO:0000256" key="3">
    <source>
        <dbReference type="PROSITE-ProRule" id="PRU00339"/>
    </source>
</evidence>
<evidence type="ECO:0000313" key="5">
    <source>
        <dbReference type="Proteomes" id="UP000220341"/>
    </source>
</evidence>
<dbReference type="GO" id="GO:0003677">
    <property type="term" value="F:DNA binding"/>
    <property type="evidence" value="ECO:0007669"/>
    <property type="project" value="InterPro"/>
</dbReference>
<protein>
    <submittedName>
        <fullName evidence="4">Uncharacterized protein</fullName>
    </submittedName>
</protein>
<comment type="caution">
    <text evidence="4">The sequence shown here is derived from an EMBL/GenBank/DDBJ whole genome shotgun (WGS) entry which is preliminary data.</text>
</comment>
<dbReference type="InterPro" id="IPR011990">
    <property type="entry name" value="TPR-like_helical_dom_sf"/>
</dbReference>
<reference evidence="4 5" key="1">
    <citation type="submission" date="2017-09" db="EMBL/GenBank/DDBJ databases">
        <title>Large-scale bioinformatics analysis of Bacillus genomes uncovers conserved roles of natural products in bacterial physiology.</title>
        <authorList>
            <consortium name="Agbiome Team Llc"/>
            <person name="Bleich R.M."/>
            <person name="Kirk G.J."/>
            <person name="Santa Maria K.C."/>
            <person name="Allen S.E."/>
            <person name="Farag S."/>
            <person name="Shank E.A."/>
            <person name="Bowers A."/>
        </authorList>
    </citation>
    <scope>NUCLEOTIDE SEQUENCE [LARGE SCALE GENOMIC DNA]</scope>
    <source>
        <strain evidence="4 5">AFS003013</strain>
    </source>
</reference>
<feature type="repeat" description="TPR" evidence="3">
    <location>
        <begin position="142"/>
        <end position="175"/>
    </location>
</feature>